<protein>
    <recommendedName>
        <fullName evidence="6">Nucleoid occlusion factor SlmA</fullName>
    </recommendedName>
</protein>
<dbReference type="Pfam" id="PF22276">
    <property type="entry name" value="SlmA-like_C"/>
    <property type="match status" value="1"/>
</dbReference>
<keyword evidence="1 6" id="KW-0963">Cytoplasm</keyword>
<evidence type="ECO:0000313" key="12">
    <source>
        <dbReference type="Proteomes" id="UP000041595"/>
    </source>
</evidence>
<dbReference type="Gene3D" id="1.10.357.10">
    <property type="entry name" value="Tetracycline Repressor, domain 2"/>
    <property type="match status" value="1"/>
</dbReference>
<evidence type="ECO:0000256" key="6">
    <source>
        <dbReference type="HAMAP-Rule" id="MF_01839"/>
    </source>
</evidence>
<reference evidence="10 11" key="1">
    <citation type="submission" date="2015-03" db="EMBL/GenBank/DDBJ databases">
        <authorList>
            <consortium name="Pathogen Informatics"/>
            <person name="Murphy D."/>
        </authorList>
    </citation>
    <scope>NUCLEOTIDE SEQUENCE [LARGE SCALE GENOMIC DNA]</scope>
    <source>
        <strain evidence="10 11">IP08791</strain>
    </source>
</reference>
<dbReference type="HAMAP" id="MF_01839">
    <property type="entry name" value="NO_factor_SlmA"/>
    <property type="match status" value="1"/>
</dbReference>
<evidence type="ECO:0000256" key="3">
    <source>
        <dbReference type="ARBA" id="ARBA00023054"/>
    </source>
</evidence>
<dbReference type="FunFam" id="1.10.357.10:FF:000002">
    <property type="entry name" value="Nucleoid occlusion factor SlmA"/>
    <property type="match status" value="1"/>
</dbReference>
<evidence type="ECO:0000256" key="7">
    <source>
        <dbReference type="PROSITE-ProRule" id="PRU00335"/>
    </source>
</evidence>
<gene>
    <name evidence="6 9" type="primary">slmA</name>
    <name evidence="9" type="ORF">ERS137965_02162</name>
    <name evidence="10" type="ORF">ERS137966_04014</name>
</gene>
<reference evidence="9 12" key="2">
    <citation type="submission" date="2015-03" db="EMBL/GenBank/DDBJ databases">
        <authorList>
            <person name="Murphy D."/>
        </authorList>
    </citation>
    <scope>NUCLEOTIDE SEQUENCE [LARGE SCALE GENOMIC DNA]</scope>
    <source>
        <strain evidence="9 12">IP06005</strain>
    </source>
</reference>
<dbReference type="PROSITE" id="PS01081">
    <property type="entry name" value="HTH_TETR_1"/>
    <property type="match status" value="1"/>
</dbReference>
<evidence type="ECO:0000256" key="1">
    <source>
        <dbReference type="ARBA" id="ARBA00022490"/>
    </source>
</evidence>
<dbReference type="OrthoDB" id="9179041at2"/>
<evidence type="ECO:0000256" key="5">
    <source>
        <dbReference type="ARBA" id="ARBA00023306"/>
    </source>
</evidence>
<evidence type="ECO:0000259" key="8">
    <source>
        <dbReference type="PROSITE" id="PS50977"/>
    </source>
</evidence>
<keyword evidence="2 6" id="KW-0132">Cell division</keyword>
<comment type="subunit">
    <text evidence="6">Homodimer. Interacts with FtsZ.</text>
</comment>
<dbReference type="Pfam" id="PF00440">
    <property type="entry name" value="TetR_N"/>
    <property type="match status" value="1"/>
</dbReference>
<dbReference type="InterPro" id="IPR023772">
    <property type="entry name" value="DNA-bd_HTH_TetR-type_CS"/>
</dbReference>
<feature type="domain" description="HTH tetR-type" evidence="8">
    <location>
        <begin position="9"/>
        <end position="70"/>
    </location>
</feature>
<keyword evidence="4 6" id="KW-0238">DNA-binding</keyword>
<dbReference type="GO" id="GO:0005737">
    <property type="term" value="C:cytoplasm"/>
    <property type="evidence" value="ECO:0007669"/>
    <property type="project" value="UniProtKB-UniRule"/>
</dbReference>
<dbReference type="STRING" id="1453495.AT01_2420"/>
<accession>A0A0T9U1B2</accession>
<evidence type="ECO:0000313" key="9">
    <source>
        <dbReference type="EMBL" id="CNL13932.1"/>
    </source>
</evidence>
<organism evidence="9 12">
    <name type="scientific">Yersinia aldovae</name>
    <dbReference type="NCBI Taxonomy" id="29483"/>
    <lineage>
        <taxon>Bacteria</taxon>
        <taxon>Pseudomonadati</taxon>
        <taxon>Pseudomonadota</taxon>
        <taxon>Gammaproteobacteria</taxon>
        <taxon>Enterobacterales</taxon>
        <taxon>Yersiniaceae</taxon>
        <taxon>Yersinia</taxon>
    </lineage>
</organism>
<evidence type="ECO:0000256" key="2">
    <source>
        <dbReference type="ARBA" id="ARBA00022618"/>
    </source>
</evidence>
<keyword evidence="11" id="KW-1185">Reference proteome</keyword>
<sequence>MAEKENTKRNRREEILQALAQMLESSDGSQRITTAKLAANVGVSEAALYRHFPSKTRMFDSLIEFIEDSLMSRINLILQDEKETFNRLRLILLLVLGFAEKNPGLTRIMTGHALMFEQDRLQGRINQLFERIEVQLRQVLREKKLRDGQGFIHDEALLATQLLAFCEGMLSRFVRSEFRYRPTQEFDARWPLIVAQLQ</sequence>
<dbReference type="InterPro" id="IPR036271">
    <property type="entry name" value="Tet_transcr_reg_TetR-rel_C_sf"/>
</dbReference>
<dbReference type="InterPro" id="IPR001647">
    <property type="entry name" value="HTH_TetR"/>
</dbReference>
<keyword evidence="5 6" id="KW-0131">Cell cycle</keyword>
<dbReference type="InterPro" id="IPR023769">
    <property type="entry name" value="NO_SlmA"/>
</dbReference>
<dbReference type="SUPFAM" id="SSF48498">
    <property type="entry name" value="Tetracyclin repressor-like, C-terminal domain"/>
    <property type="match status" value="1"/>
</dbReference>
<dbReference type="GO" id="GO:0010974">
    <property type="term" value="P:negative regulation of division septum assembly"/>
    <property type="evidence" value="ECO:0007669"/>
    <property type="project" value="InterPro"/>
</dbReference>
<dbReference type="GO" id="GO:0043590">
    <property type="term" value="C:bacterial nucleoid"/>
    <property type="evidence" value="ECO:0007669"/>
    <property type="project" value="UniProtKB-UniRule"/>
</dbReference>
<dbReference type="EMBL" id="CQEJ01000011">
    <property type="protein sequence ID" value="CNL13932.1"/>
    <property type="molecule type" value="Genomic_DNA"/>
</dbReference>
<dbReference type="EMBL" id="CQEH01000030">
    <property type="protein sequence ID" value="CNL73458.1"/>
    <property type="molecule type" value="Genomic_DNA"/>
</dbReference>
<dbReference type="PANTHER" id="PTHR30055">
    <property type="entry name" value="HTH-TYPE TRANSCRIPTIONAL REGULATOR RUTR"/>
    <property type="match status" value="1"/>
</dbReference>
<dbReference type="SUPFAM" id="SSF46689">
    <property type="entry name" value="Homeodomain-like"/>
    <property type="match status" value="1"/>
</dbReference>
<dbReference type="RefSeq" id="WP_004705097.1">
    <property type="nucleotide sequence ID" value="NZ_CABHPY010000041.1"/>
</dbReference>
<dbReference type="Proteomes" id="UP000041595">
    <property type="component" value="Unassembled WGS sequence"/>
</dbReference>
<evidence type="ECO:0000313" key="11">
    <source>
        <dbReference type="Proteomes" id="UP000038647"/>
    </source>
</evidence>
<comment type="function">
    <text evidence="6">Required for nucleoid occlusion (NO) phenomenon, which prevents Z-ring formation and cell division over the nucleoid. Acts as a DNA-associated cell division inhibitor that binds simultaneously chromosomal DNA and FtsZ, and disrupts the assembly of FtsZ polymers. SlmA-DNA-binding sequences (SBS) are dispersed on non-Ter regions of the chromosome, preventing FtsZ polymerization at these regions.</text>
</comment>
<dbReference type="eggNOG" id="COG1309">
    <property type="taxonomic scope" value="Bacteria"/>
</dbReference>
<dbReference type="InterPro" id="IPR050109">
    <property type="entry name" value="HTH-type_TetR-like_transc_reg"/>
</dbReference>
<dbReference type="GO" id="GO:0000976">
    <property type="term" value="F:transcription cis-regulatory region binding"/>
    <property type="evidence" value="ECO:0007669"/>
    <property type="project" value="TreeGrafter"/>
</dbReference>
<dbReference type="NCBIfam" id="NF007015">
    <property type="entry name" value="PRK09480.1"/>
    <property type="match status" value="1"/>
</dbReference>
<evidence type="ECO:0000313" key="10">
    <source>
        <dbReference type="EMBL" id="CNL73458.1"/>
    </source>
</evidence>
<keyword evidence="3" id="KW-0175">Coiled coil</keyword>
<dbReference type="InterPro" id="IPR054580">
    <property type="entry name" value="SlmA-like_C"/>
</dbReference>
<name>A0A0T9U1B2_YERAL</name>
<dbReference type="GO" id="GO:0003700">
    <property type="term" value="F:DNA-binding transcription factor activity"/>
    <property type="evidence" value="ECO:0007669"/>
    <property type="project" value="TreeGrafter"/>
</dbReference>
<feature type="DNA-binding region" description="H-T-H motif" evidence="7">
    <location>
        <begin position="33"/>
        <end position="52"/>
    </location>
</feature>
<dbReference type="InterPro" id="IPR009057">
    <property type="entry name" value="Homeodomain-like_sf"/>
</dbReference>
<dbReference type="PANTHER" id="PTHR30055:SF183">
    <property type="entry name" value="NUCLEOID OCCLUSION FACTOR SLMA"/>
    <property type="match status" value="1"/>
</dbReference>
<dbReference type="GO" id="GO:0051301">
    <property type="term" value="P:cell division"/>
    <property type="evidence" value="ECO:0007669"/>
    <property type="project" value="UniProtKB-KW"/>
</dbReference>
<dbReference type="Proteomes" id="UP000038647">
    <property type="component" value="Unassembled WGS sequence"/>
</dbReference>
<evidence type="ECO:0000256" key="4">
    <source>
        <dbReference type="ARBA" id="ARBA00023125"/>
    </source>
</evidence>
<dbReference type="AlphaFoldDB" id="A0A0T9U1B2"/>
<comment type="subcellular location">
    <subcellularLocation>
        <location evidence="6">Cytoplasm</location>
        <location evidence="6">Nucleoid</location>
    </subcellularLocation>
</comment>
<dbReference type="GeneID" id="45571568"/>
<dbReference type="PROSITE" id="PS50977">
    <property type="entry name" value="HTH_TETR_2"/>
    <property type="match status" value="1"/>
</dbReference>
<comment type="similarity">
    <text evidence="6">Belongs to the nucleoid occlusion factor SlmA family.</text>
</comment>
<proteinExistence type="inferred from homology"/>